<evidence type="ECO:0000313" key="2">
    <source>
        <dbReference type="Proteomes" id="UP000037136"/>
    </source>
</evidence>
<reference evidence="1 2" key="2">
    <citation type="journal article" date="2017" name="Sci. Rep.">
        <title>Ant-infecting Ophiocordyceps genomes reveal a high diversity of potential behavioral manipulation genes and a possible major role for enterotoxins.</title>
        <authorList>
            <person name="de Bekker C."/>
            <person name="Ohm R.A."/>
            <person name="Evans H.C."/>
            <person name="Brachmann A."/>
            <person name="Hughes D.P."/>
        </authorList>
    </citation>
    <scope>NUCLEOTIDE SEQUENCE [LARGE SCALE GENOMIC DNA]</scope>
    <source>
        <strain evidence="1 2">SC16a</strain>
    </source>
</reference>
<dbReference type="Proteomes" id="UP000037136">
    <property type="component" value="Unassembled WGS sequence"/>
</dbReference>
<proteinExistence type="predicted"/>
<dbReference type="EMBL" id="LAZP02000495">
    <property type="protein sequence ID" value="PFH56866.1"/>
    <property type="molecule type" value="Genomic_DNA"/>
</dbReference>
<reference evidence="1 2" key="1">
    <citation type="journal article" date="2015" name="BMC Genomics">
        <title>Gene expression during zombie ant biting behavior reflects the complexity underlying fungal parasitic behavioral manipulation.</title>
        <authorList>
            <person name="de Bekker C."/>
            <person name="Ohm R.A."/>
            <person name="Loreto R.G."/>
            <person name="Sebastian A."/>
            <person name="Albert I."/>
            <person name="Merrow M."/>
            <person name="Brachmann A."/>
            <person name="Hughes D.P."/>
        </authorList>
    </citation>
    <scope>NUCLEOTIDE SEQUENCE [LARGE SCALE GENOMIC DNA]</scope>
    <source>
        <strain evidence="1 2">SC16a</strain>
    </source>
</reference>
<keyword evidence="2" id="KW-1185">Reference proteome</keyword>
<evidence type="ECO:0000313" key="1">
    <source>
        <dbReference type="EMBL" id="PFH56866.1"/>
    </source>
</evidence>
<sequence length="201" mass="21936">MPVSTVSNSRFHTVVRYPAGLMGPPLVAGCWCWSPPPPPPLIPRRGAPSPTTSQKRRTPALNTVLGRGLVLQRRYLPTAPADTTTSLLRLTHFFSCTPARLHSSPPSPCLLRRLLRSLPASTYVVAPGPKPSLTSPSSPIDSPVSPAAVGWPSAIDSSRHSFRRELHRRSLSLPPPFLPASPLLRPFSRPRFMQDSPLPRI</sequence>
<dbReference type="AlphaFoldDB" id="A0A2A9P7Q5"/>
<gene>
    <name evidence="1" type="ORF">XA68_15836</name>
</gene>
<comment type="caution">
    <text evidence="1">The sequence shown here is derived from an EMBL/GenBank/DDBJ whole genome shotgun (WGS) entry which is preliminary data.</text>
</comment>
<organism evidence="1 2">
    <name type="scientific">Ophiocordyceps unilateralis</name>
    <name type="common">Zombie-ant fungus</name>
    <name type="synonym">Torrubia unilateralis</name>
    <dbReference type="NCBI Taxonomy" id="268505"/>
    <lineage>
        <taxon>Eukaryota</taxon>
        <taxon>Fungi</taxon>
        <taxon>Dikarya</taxon>
        <taxon>Ascomycota</taxon>
        <taxon>Pezizomycotina</taxon>
        <taxon>Sordariomycetes</taxon>
        <taxon>Hypocreomycetidae</taxon>
        <taxon>Hypocreales</taxon>
        <taxon>Ophiocordycipitaceae</taxon>
        <taxon>Ophiocordyceps</taxon>
    </lineage>
</organism>
<protein>
    <submittedName>
        <fullName evidence="1">Uncharacterized protein</fullName>
    </submittedName>
</protein>
<accession>A0A2A9P7Q5</accession>
<name>A0A2A9P7Q5_OPHUN</name>